<dbReference type="EMBL" id="JACHMI010000001">
    <property type="protein sequence ID" value="MBB6552514.1"/>
    <property type="molecule type" value="Genomic_DNA"/>
</dbReference>
<evidence type="ECO:0000259" key="3">
    <source>
        <dbReference type="Pfam" id="PF24410"/>
    </source>
</evidence>
<dbReference type="Gene3D" id="3.30.565.10">
    <property type="entry name" value="Histidine kinase-like ATPase, C-terminal domain"/>
    <property type="match status" value="1"/>
</dbReference>
<reference evidence="4 5" key="1">
    <citation type="submission" date="2020-08" db="EMBL/GenBank/DDBJ databases">
        <title>Sequencing the genomes of 1000 actinobacteria strains.</title>
        <authorList>
            <person name="Klenk H.-P."/>
        </authorList>
    </citation>
    <scope>NUCLEOTIDE SEQUENCE [LARGE SCALE GENOMIC DNA]</scope>
    <source>
        <strain evidence="4 5">DSM 43768</strain>
    </source>
</reference>
<proteinExistence type="predicted"/>
<dbReference type="GO" id="GO:0004197">
    <property type="term" value="F:cysteine-type endopeptidase activity"/>
    <property type="evidence" value="ECO:0007669"/>
    <property type="project" value="InterPro"/>
</dbReference>
<dbReference type="InterPro" id="IPR056506">
    <property type="entry name" value="iHD-CE"/>
</dbReference>
<accession>A0A7X0NZW1</accession>
<dbReference type="InterPro" id="IPR020575">
    <property type="entry name" value="Hsp90_N"/>
</dbReference>
<evidence type="ECO:0000313" key="4">
    <source>
        <dbReference type="EMBL" id="MBB6552514.1"/>
    </source>
</evidence>
<dbReference type="InterPro" id="IPR036890">
    <property type="entry name" value="HATPase_C_sf"/>
</dbReference>
<evidence type="ECO:0008006" key="6">
    <source>
        <dbReference type="Google" id="ProtNLM"/>
    </source>
</evidence>
<feature type="domain" description="wHTH-Hsp90 Na associated" evidence="3">
    <location>
        <begin position="1132"/>
        <end position="1178"/>
    </location>
</feature>
<keyword evidence="5" id="KW-1185">Reference proteome</keyword>
<dbReference type="RefSeq" id="WP_185106427.1">
    <property type="nucleotide sequence ID" value="NZ_BAAAXY010000159.1"/>
</dbReference>
<dbReference type="SUPFAM" id="SSF55874">
    <property type="entry name" value="ATPase domain of HSP90 chaperone/DNA topoisomerase II/histidine kinase"/>
    <property type="match status" value="1"/>
</dbReference>
<dbReference type="InterPro" id="IPR052039">
    <property type="entry name" value="Caspase-related_regulators"/>
</dbReference>
<dbReference type="SUPFAM" id="SSF52129">
    <property type="entry name" value="Caspase-like"/>
    <property type="match status" value="1"/>
</dbReference>
<evidence type="ECO:0000259" key="2">
    <source>
        <dbReference type="Pfam" id="PF24401"/>
    </source>
</evidence>
<dbReference type="Pfam" id="PF24410">
    <property type="entry name" value="wHTH-HSP90_Na-assoc"/>
    <property type="match status" value="2"/>
</dbReference>
<feature type="domain" description="Peptidase C14 caspase" evidence="1">
    <location>
        <begin position="27"/>
        <end position="225"/>
    </location>
</feature>
<dbReference type="GO" id="GO:0006508">
    <property type="term" value="P:proteolysis"/>
    <property type="evidence" value="ECO:0007669"/>
    <property type="project" value="InterPro"/>
</dbReference>
<dbReference type="Pfam" id="PF00656">
    <property type="entry name" value="Peptidase_C14"/>
    <property type="match status" value="1"/>
</dbReference>
<feature type="domain" description="iHD-CE" evidence="2">
    <location>
        <begin position="250"/>
        <end position="576"/>
    </location>
</feature>
<comment type="caution">
    <text evidence="4">The sequence shown here is derived from an EMBL/GenBank/DDBJ whole genome shotgun (WGS) entry which is preliminary data.</text>
</comment>
<organism evidence="4 5">
    <name type="scientific">Nonomuraea rubra</name>
    <dbReference type="NCBI Taxonomy" id="46180"/>
    <lineage>
        <taxon>Bacteria</taxon>
        <taxon>Bacillati</taxon>
        <taxon>Actinomycetota</taxon>
        <taxon>Actinomycetes</taxon>
        <taxon>Streptosporangiales</taxon>
        <taxon>Streptosporangiaceae</taxon>
        <taxon>Nonomuraea</taxon>
    </lineage>
</organism>
<evidence type="ECO:0000259" key="1">
    <source>
        <dbReference type="Pfam" id="PF00656"/>
    </source>
</evidence>
<gene>
    <name evidence="4" type="ORF">HD593_007309</name>
</gene>
<dbReference type="PRINTS" id="PR00775">
    <property type="entry name" value="HEATSHOCK90"/>
</dbReference>
<name>A0A7X0NZW1_9ACTN</name>
<protein>
    <recommendedName>
        <fullName evidence="6">ATP-binding protein</fullName>
    </recommendedName>
</protein>
<feature type="domain" description="wHTH-Hsp90 Na associated" evidence="3">
    <location>
        <begin position="1495"/>
        <end position="1544"/>
    </location>
</feature>
<dbReference type="Pfam" id="PF24401">
    <property type="entry name" value="iHD-CE"/>
    <property type="match status" value="1"/>
</dbReference>
<evidence type="ECO:0000313" key="5">
    <source>
        <dbReference type="Proteomes" id="UP000565579"/>
    </source>
</evidence>
<dbReference type="InterPro" id="IPR029030">
    <property type="entry name" value="Caspase-like_dom_sf"/>
</dbReference>
<dbReference type="Proteomes" id="UP000565579">
    <property type="component" value="Unassembled WGS sequence"/>
</dbReference>
<dbReference type="PANTHER" id="PTHR22576:SF37">
    <property type="entry name" value="MUCOSA-ASSOCIATED LYMPHOID TISSUE LYMPHOMA TRANSLOCATION PROTEIN 1"/>
    <property type="match status" value="1"/>
</dbReference>
<dbReference type="InterPro" id="IPR056507">
    <property type="entry name" value="wHTH-HSP90_Na-assoc"/>
</dbReference>
<sequence length="1560" mass="172542">MTARHALLIGVPRCDDHEFDDIGDVVRADVRAMRQALDQSGYTVVKTYGVEDGEEPTRSRIRKQIERACEAVPEGGVLLLYFSGHGISVDGMDYLVPSDADRDPGAAAPAVEDLVPLLPPLKRCRAGLVAFFVDACRNAPAADHGPASRGGLLPYWEGGQFVMITGCRPGQKCHYGEAGSYFTQALAQTLDRRNAARTLQQVFDDVTRQMTRRAGAADEHPQQPQAHHLAGRMPGADLAICDGDELTVAWRRAVENTPLWELAHVSGAGREAVREVVDRCAVRCNEAAAELMRHARIQDAWSDQNYAIRILDHLPLLLEGAELTPSEVALLVAAPFLRERVIAAGIRQAARIAPDTFERTYTPGPRSDLEVTHEMHQHLLQRAEGLAARGSNEARDALGMWLVHQWLAVGSALWRGEDARQVYAEAAMALNIEPKAPSGERDGLVEALVCAVGADPADHALAERPYLTDRWRALMSLLGLAGTLAVDVRRLSPVIADHLGTQLELPLPSVISAVERLEWQRGEDFLDLCHSCGHPALHLALEGVARAAHDVLTAVSGDARLLKRLPAQITSTGLRPEERGQSAAYATPVKTFRLAEEKIRELLMGRQLYDDPSLAIRELYQNALDACRYRATRLEYRRRTGQACSKWDGLITFRQGAEDGREYIECADNGVGMDADTLLHVFASAGERFVYRQQYRAEQAEWESVDLRMVSNSQFGVGVFSYFMLADEITVLTRPVGRNGIPFQDAYNVHIASSGSLLQITPADGLPDGGTVVRLYLTGDDDVSVLRTLRQLLWVADFDVEAVEEGAGRESWPEGELRYQGSSLKCGKHLWWVSGDGALLADGIVTDQGTFGLVVNLRDVHRPRFTVDRKNLREWDEDWVAAEVVRWLPELVEWPGLTMAWLWEMASYSPARAQQVFDHLVAADVHLPVGGGWPQEVKVALRRVGCMPQDNEILARESLSGLRTEWWRSWRVRQWHDVAPQVVEPLVGPVEHGSMVGFPLVGPEDAKLLKDLRHGSVDTSTLREILFDPAESAESRLKRMRRYAITGLNLSAARNLPLPRRPISAEERPLFAVLRREDGADDVQTTRLAEASHRLTLPLKEVIARAGELAPPGWVPPDAKLGPLSSHVCTELEARLLSRDLDGLDPWLSGDIPLSHIVNASSQLGCPISEVLDTLGRLEPLGVRIGEREHYLDDLDRFEEAALRQVSMLGGRLTPLALALIASKEGLSPREAWERLARLEDAGMIERPDMTGLPDLHLDTEHADALSAHLTLRHFRRGAQALGRQAAAHVVCQRVDGRADLDDRRTARLRSLIPFAQPERPFAKLDLVHLAAVLAMTVGEARERVRTIYPRAEVEAITAEQALLRPQWFVTELIPAPEGAEPRWEAGAWKVASIAYRMSLPLGACLRLLRPYRELGLPLPPLDEDALDDLHPQPSDEVLLTRHDTSISWVGPLDLVQGAGQLGWTVAETHRRLSRYTPLGLTLDYPHDACPETIVHWRDLLALTVHLDGQSPAIAGPVTQDHLAHAADQLDETPAQVHDRLLRYAPLFGLTLPEEPPVAP</sequence>
<dbReference type="PANTHER" id="PTHR22576">
    <property type="entry name" value="MUCOSA ASSOCIATED LYMPHOID TISSUE LYMPHOMA TRANSLOCATION PROTEIN 1/PARACASPASE"/>
    <property type="match status" value="1"/>
</dbReference>
<dbReference type="InterPro" id="IPR011600">
    <property type="entry name" value="Pept_C14_caspase"/>
</dbReference>
<dbReference type="Gene3D" id="3.40.50.1460">
    <property type="match status" value="1"/>
</dbReference>